<sequence length="279" mass="31818">MSSSRTISFTNVVWGFALLVTTLTYAHAVTRQLREHNTRLQKEVERGKAERDKLMDEVKAERERAAEDAKSDVETQLASLRCDMESKVEELANLQAQVTMLRDSQSDRQSLEAGLFAKEKANLEAQLQEARASLQDLEVRHQETLTNLERVEEELKLAEDELSRNLSDSAIRSESEDRLRKELAQAKQQYEKEVASLQDQLKRLSDELTETSRLRDDADASRQAAEAELTRTKEQLESHLAEAATLWMLPLVCKLSSTSSSYPRRRDEGTSGSSRRHLR</sequence>
<comment type="caution">
    <text evidence="1">The sequence shown here is derived from an EMBL/GenBank/DDBJ whole genome shotgun (WGS) entry which is preliminary data.</text>
</comment>
<dbReference type="EMBL" id="JANSHE010002146">
    <property type="protein sequence ID" value="KAJ2994933.1"/>
    <property type="molecule type" value="Genomic_DNA"/>
</dbReference>
<accession>A0ACC1PN86</accession>
<organism evidence="1 2">
    <name type="scientific">Trametes sanguinea</name>
    <dbReference type="NCBI Taxonomy" id="158606"/>
    <lineage>
        <taxon>Eukaryota</taxon>
        <taxon>Fungi</taxon>
        <taxon>Dikarya</taxon>
        <taxon>Basidiomycota</taxon>
        <taxon>Agaricomycotina</taxon>
        <taxon>Agaricomycetes</taxon>
        <taxon>Polyporales</taxon>
        <taxon>Polyporaceae</taxon>
        <taxon>Trametes</taxon>
    </lineage>
</organism>
<reference evidence="1" key="1">
    <citation type="submission" date="2022-08" db="EMBL/GenBank/DDBJ databases">
        <title>Genome Sequence of Pycnoporus sanguineus.</title>
        <authorList>
            <person name="Buettner E."/>
        </authorList>
    </citation>
    <scope>NUCLEOTIDE SEQUENCE</scope>
    <source>
        <strain evidence="1">CG-C14</strain>
    </source>
</reference>
<gene>
    <name evidence="1" type="ORF">NUW54_g7470</name>
</gene>
<proteinExistence type="predicted"/>
<name>A0ACC1PN86_9APHY</name>
<keyword evidence="2" id="KW-1185">Reference proteome</keyword>
<dbReference type="Proteomes" id="UP001144978">
    <property type="component" value="Unassembled WGS sequence"/>
</dbReference>
<protein>
    <submittedName>
        <fullName evidence="1">Uncharacterized protein</fullName>
    </submittedName>
</protein>
<evidence type="ECO:0000313" key="1">
    <source>
        <dbReference type="EMBL" id="KAJ2994933.1"/>
    </source>
</evidence>
<evidence type="ECO:0000313" key="2">
    <source>
        <dbReference type="Proteomes" id="UP001144978"/>
    </source>
</evidence>